<proteinExistence type="inferred from homology"/>
<dbReference type="OrthoDB" id="9775677at2"/>
<feature type="signal peptide" evidence="8">
    <location>
        <begin position="1"/>
        <end position="26"/>
    </location>
</feature>
<protein>
    <submittedName>
        <fullName evidence="11">Putative endopeptidase</fullName>
    </submittedName>
</protein>
<evidence type="ECO:0000256" key="2">
    <source>
        <dbReference type="ARBA" id="ARBA00007357"/>
    </source>
</evidence>
<evidence type="ECO:0000256" key="4">
    <source>
        <dbReference type="ARBA" id="ARBA00022723"/>
    </source>
</evidence>
<dbReference type="PROSITE" id="PS51885">
    <property type="entry name" value="NEPRILYSIN"/>
    <property type="match status" value="1"/>
</dbReference>
<dbReference type="InterPro" id="IPR018497">
    <property type="entry name" value="Peptidase_M13_C"/>
</dbReference>
<dbReference type="Gene3D" id="3.40.390.10">
    <property type="entry name" value="Collagenase (Catalytic Domain)"/>
    <property type="match status" value="1"/>
</dbReference>
<dbReference type="InterPro" id="IPR024079">
    <property type="entry name" value="MetalloPept_cat_dom_sf"/>
</dbReference>
<dbReference type="PRINTS" id="PR00786">
    <property type="entry name" value="NEPRILYSIN"/>
</dbReference>
<dbReference type="GO" id="GO:0046872">
    <property type="term" value="F:metal ion binding"/>
    <property type="evidence" value="ECO:0007669"/>
    <property type="project" value="UniProtKB-KW"/>
</dbReference>
<dbReference type="CDD" id="cd08662">
    <property type="entry name" value="M13"/>
    <property type="match status" value="1"/>
</dbReference>
<keyword evidence="6" id="KW-0862">Zinc</keyword>
<comment type="cofactor">
    <cofactor evidence="1">
        <name>Zn(2+)</name>
        <dbReference type="ChEBI" id="CHEBI:29105"/>
    </cofactor>
</comment>
<name>A0A2T0RYY9_9RHOB</name>
<evidence type="ECO:0000259" key="10">
    <source>
        <dbReference type="Pfam" id="PF05649"/>
    </source>
</evidence>
<keyword evidence="4" id="KW-0479">Metal-binding</keyword>
<dbReference type="PANTHER" id="PTHR11733:SF167">
    <property type="entry name" value="FI17812P1-RELATED"/>
    <property type="match status" value="1"/>
</dbReference>
<feature type="domain" description="Peptidase M13 C-terminal" evidence="9">
    <location>
        <begin position="485"/>
        <end position="688"/>
    </location>
</feature>
<reference evidence="11 12" key="1">
    <citation type="submission" date="2018-03" db="EMBL/GenBank/DDBJ databases">
        <title>Genomic Encyclopedia of Archaeal and Bacterial Type Strains, Phase II (KMG-II): from individual species to whole genera.</title>
        <authorList>
            <person name="Goeker M."/>
        </authorList>
    </citation>
    <scope>NUCLEOTIDE SEQUENCE [LARGE SCALE GENOMIC DNA]</scope>
    <source>
        <strain evidence="11 12">DSM 29328</strain>
    </source>
</reference>
<dbReference type="Gene3D" id="1.10.1380.10">
    <property type="entry name" value="Neutral endopeptidase , domain2"/>
    <property type="match status" value="1"/>
</dbReference>
<keyword evidence="12" id="KW-1185">Reference proteome</keyword>
<evidence type="ECO:0000256" key="7">
    <source>
        <dbReference type="ARBA" id="ARBA00023049"/>
    </source>
</evidence>
<dbReference type="InterPro" id="IPR008753">
    <property type="entry name" value="Peptidase_M13_N"/>
</dbReference>
<keyword evidence="7" id="KW-0482">Metalloprotease</keyword>
<gene>
    <name evidence="11" type="ORF">CLV78_101501</name>
</gene>
<evidence type="ECO:0000256" key="5">
    <source>
        <dbReference type="ARBA" id="ARBA00022801"/>
    </source>
</evidence>
<feature type="chain" id="PRO_5015560053" evidence="8">
    <location>
        <begin position="27"/>
        <end position="691"/>
    </location>
</feature>
<evidence type="ECO:0000313" key="11">
    <source>
        <dbReference type="EMBL" id="PRY26406.1"/>
    </source>
</evidence>
<dbReference type="AlphaFoldDB" id="A0A2T0RYY9"/>
<accession>A0A2T0RYY9</accession>
<dbReference type="RefSeq" id="WP_106203175.1">
    <property type="nucleotide sequence ID" value="NZ_PVTD01000001.1"/>
</dbReference>
<evidence type="ECO:0000256" key="8">
    <source>
        <dbReference type="SAM" id="SignalP"/>
    </source>
</evidence>
<dbReference type="InterPro" id="IPR000718">
    <property type="entry name" value="Peptidase_M13"/>
</dbReference>
<dbReference type="GO" id="GO:0004222">
    <property type="term" value="F:metalloendopeptidase activity"/>
    <property type="evidence" value="ECO:0007669"/>
    <property type="project" value="InterPro"/>
</dbReference>
<evidence type="ECO:0000256" key="3">
    <source>
        <dbReference type="ARBA" id="ARBA00022670"/>
    </source>
</evidence>
<dbReference type="InterPro" id="IPR042089">
    <property type="entry name" value="Peptidase_M13_dom_2"/>
</dbReference>
<evidence type="ECO:0000256" key="6">
    <source>
        <dbReference type="ARBA" id="ARBA00022833"/>
    </source>
</evidence>
<comment type="similarity">
    <text evidence="2">Belongs to the peptidase M13 family.</text>
</comment>
<evidence type="ECO:0000259" key="9">
    <source>
        <dbReference type="Pfam" id="PF01431"/>
    </source>
</evidence>
<organism evidence="11 12">
    <name type="scientific">Aliiruegeria haliotis</name>
    <dbReference type="NCBI Taxonomy" id="1280846"/>
    <lineage>
        <taxon>Bacteria</taxon>
        <taxon>Pseudomonadati</taxon>
        <taxon>Pseudomonadota</taxon>
        <taxon>Alphaproteobacteria</taxon>
        <taxon>Rhodobacterales</taxon>
        <taxon>Roseobacteraceae</taxon>
        <taxon>Aliiruegeria</taxon>
    </lineage>
</organism>
<keyword evidence="8" id="KW-0732">Signal</keyword>
<dbReference type="GO" id="GO:0016485">
    <property type="term" value="P:protein processing"/>
    <property type="evidence" value="ECO:0007669"/>
    <property type="project" value="TreeGrafter"/>
</dbReference>
<dbReference type="GO" id="GO:0005886">
    <property type="term" value="C:plasma membrane"/>
    <property type="evidence" value="ECO:0007669"/>
    <property type="project" value="TreeGrafter"/>
</dbReference>
<comment type="caution">
    <text evidence="11">The sequence shown here is derived from an EMBL/GenBank/DDBJ whole genome shotgun (WGS) entry which is preliminary data.</text>
</comment>
<dbReference type="PANTHER" id="PTHR11733">
    <property type="entry name" value="ZINC METALLOPROTEASE FAMILY M13 NEPRILYSIN-RELATED"/>
    <property type="match status" value="1"/>
</dbReference>
<dbReference type="SUPFAM" id="SSF55486">
    <property type="entry name" value="Metalloproteases ('zincins'), catalytic domain"/>
    <property type="match status" value="1"/>
</dbReference>
<sequence>MRSKTALATGLASAFLTLPTGVLGQAADLPPAGPDDLVFSVENMDTSIDPAVDFYRYASGKWLDRVERPSHLAAYGALTIAAERTKERMKIALAEAGRTAADAPKGSPVQLVGDFYNAYMDTAALDAAGLDPLTTELERIEAIRTMDDLVRFVGGMLDIGGPSLLLSFGPDVDLANSKAYATYGGAGSFGVPKEHAEILRQGPGAAGYAAYRTYVEAVMQIAGRSEAEAARIAETVLQLESAMLAAQLTPEEKIDPRVFYNPMPVEEVQAQIPELDLATLFDVIDFPLPETIIVAEPRYLPALSQLLRERPIGDFRNYFTFRLIDNYTDVLTTEFDEPHRAFNAALTGVEEQLPREERALAFLKEALGHPLSQVYINQFYADTTRDKTLDMIDRIQAVFIDRLPSRDWLSEETRAEALNKLENLYYKVGYPDEWIDYSSVEIGPDAVSNIRNIAAFLADRIRERSRGPVTHDQFNTESTLPIVVNAAYNPTYNGFEVPAAIQQPPVFDASADAPVRFCRLGAIIGHEMTHGLDSGGRRFDAEGNLRDWWTFDDGVAFVAEAKKLVEQADAVEIRPGLHLNGPLNVGENMADVGGITFAHEALMRYLDEHPDENVEIDGLTPSQRCFIAWAQMWTWKASEQFIQTIVTGDRHPPSEYRAYAPLQHLEAFYEAFDIGEGDPMWLPPEQRVNAW</sequence>
<dbReference type="Proteomes" id="UP000239480">
    <property type="component" value="Unassembled WGS sequence"/>
</dbReference>
<dbReference type="EMBL" id="PVTD01000001">
    <property type="protein sequence ID" value="PRY26406.1"/>
    <property type="molecule type" value="Genomic_DNA"/>
</dbReference>
<evidence type="ECO:0000313" key="12">
    <source>
        <dbReference type="Proteomes" id="UP000239480"/>
    </source>
</evidence>
<dbReference type="Pfam" id="PF01431">
    <property type="entry name" value="Peptidase_M13"/>
    <property type="match status" value="1"/>
</dbReference>
<keyword evidence="3" id="KW-0645">Protease</keyword>
<dbReference type="Pfam" id="PF05649">
    <property type="entry name" value="Peptidase_M13_N"/>
    <property type="match status" value="1"/>
</dbReference>
<feature type="domain" description="Peptidase M13 N-terminal" evidence="10">
    <location>
        <begin position="50"/>
        <end position="431"/>
    </location>
</feature>
<evidence type="ECO:0000256" key="1">
    <source>
        <dbReference type="ARBA" id="ARBA00001947"/>
    </source>
</evidence>
<keyword evidence="5" id="KW-0378">Hydrolase</keyword>